<proteinExistence type="predicted"/>
<gene>
    <name evidence="1" type="ORF">Pan241w_07760</name>
</gene>
<dbReference type="EMBL" id="CP036269">
    <property type="protein sequence ID" value="QDT40718.1"/>
    <property type="molecule type" value="Genomic_DNA"/>
</dbReference>
<keyword evidence="2" id="KW-1185">Reference proteome</keyword>
<protein>
    <submittedName>
        <fullName evidence="1">Uncharacterized protein</fullName>
    </submittedName>
</protein>
<name>A0A517RA29_9PLAN</name>
<reference evidence="1 2" key="1">
    <citation type="submission" date="2019-02" db="EMBL/GenBank/DDBJ databases">
        <title>Deep-cultivation of Planctomycetes and their phenomic and genomic characterization uncovers novel biology.</title>
        <authorList>
            <person name="Wiegand S."/>
            <person name="Jogler M."/>
            <person name="Boedeker C."/>
            <person name="Pinto D."/>
            <person name="Vollmers J."/>
            <person name="Rivas-Marin E."/>
            <person name="Kohn T."/>
            <person name="Peeters S.H."/>
            <person name="Heuer A."/>
            <person name="Rast P."/>
            <person name="Oberbeckmann S."/>
            <person name="Bunk B."/>
            <person name="Jeske O."/>
            <person name="Meyerdierks A."/>
            <person name="Storesund J.E."/>
            <person name="Kallscheuer N."/>
            <person name="Luecker S."/>
            <person name="Lage O.M."/>
            <person name="Pohl T."/>
            <person name="Merkel B.J."/>
            <person name="Hornburger P."/>
            <person name="Mueller R.-W."/>
            <person name="Bruemmer F."/>
            <person name="Labrenz M."/>
            <person name="Spormann A.M."/>
            <person name="Op den Camp H."/>
            <person name="Overmann J."/>
            <person name="Amann R."/>
            <person name="Jetten M.S.M."/>
            <person name="Mascher T."/>
            <person name="Medema M.H."/>
            <person name="Devos D.P."/>
            <person name="Kaster A.-K."/>
            <person name="Ovreas L."/>
            <person name="Rohde M."/>
            <person name="Galperin M.Y."/>
            <person name="Jogler C."/>
        </authorList>
    </citation>
    <scope>NUCLEOTIDE SEQUENCE [LARGE SCALE GENOMIC DNA]</scope>
    <source>
        <strain evidence="1 2">Pan241w</strain>
    </source>
</reference>
<dbReference type="Proteomes" id="UP000317171">
    <property type="component" value="Chromosome"/>
</dbReference>
<evidence type="ECO:0000313" key="1">
    <source>
        <dbReference type="EMBL" id="QDT40718.1"/>
    </source>
</evidence>
<dbReference type="OrthoDB" id="797104at2"/>
<evidence type="ECO:0000313" key="2">
    <source>
        <dbReference type="Proteomes" id="UP000317171"/>
    </source>
</evidence>
<accession>A0A517RA29</accession>
<dbReference type="Pfam" id="PF22075">
    <property type="entry name" value="DUF6939"/>
    <property type="match status" value="1"/>
</dbReference>
<dbReference type="AlphaFoldDB" id="A0A517RA29"/>
<organism evidence="1 2">
    <name type="scientific">Gimesia alba</name>
    <dbReference type="NCBI Taxonomy" id="2527973"/>
    <lineage>
        <taxon>Bacteria</taxon>
        <taxon>Pseudomonadati</taxon>
        <taxon>Planctomycetota</taxon>
        <taxon>Planctomycetia</taxon>
        <taxon>Planctomycetales</taxon>
        <taxon>Planctomycetaceae</taxon>
        <taxon>Gimesia</taxon>
    </lineage>
</organism>
<sequence length="182" mass="20415">MKPVTPFAPCVFLPYSHKENLPAGTVVYDVSSYGDPPFCTFSPLWPHGEIPIPGMPGKVSETVEGIWQGLKVIRGKTAPHLFRGRGKKRVQKKPAGHQYGKKLIGYLEARYKIYKVAYEWVLANRIDPALLESLIERAFDGVPQYFHDLGDNGDINNLNEAWAHAAPLVQYLNGICRERAKP</sequence>
<dbReference type="InterPro" id="IPR054219">
    <property type="entry name" value="DUF6939"/>
</dbReference>
<dbReference type="RefSeq" id="WP_145211128.1">
    <property type="nucleotide sequence ID" value="NZ_CP036269.1"/>
</dbReference>
<dbReference type="KEGG" id="gaz:Pan241w_07760"/>